<sequence>MSINATLIGQMITFTLLVWFTMKYIWPPLIDAIEERKAKIAEGLAAAEKGQEDMERAAKKAANVLREAKQQSADIINLAQKRANEIVEESKGTAKQEGERMIEAAKAQIEQEMQQAQEAMRKEVSTLALKAAGQILKQEIDKAKHKELISKVSEQLGQA</sequence>
<dbReference type="NCBIfam" id="NF004411">
    <property type="entry name" value="PRK05759.1-2"/>
    <property type="match status" value="1"/>
</dbReference>
<comment type="function">
    <text evidence="11 15">F(1)F(0) ATP synthase produces ATP from ADP in the presence of a proton or sodium gradient. F-type ATPases consist of two structural domains, F(1) containing the extramembraneous catalytic core and F(0) containing the membrane proton channel, linked together by a central stalk and a peripheral stalk. During catalysis, ATP synthesis in the catalytic domain of F(1) is coupled via a rotary mechanism of the central stalk subunits to proton translocation.</text>
</comment>
<dbReference type="CDD" id="cd06503">
    <property type="entry name" value="ATP-synt_Fo_b"/>
    <property type="match status" value="1"/>
</dbReference>
<dbReference type="GO" id="GO:0046933">
    <property type="term" value="F:proton-transporting ATP synthase activity, rotational mechanism"/>
    <property type="evidence" value="ECO:0007669"/>
    <property type="project" value="UniProtKB-UniRule"/>
</dbReference>
<dbReference type="GO" id="GO:0046961">
    <property type="term" value="F:proton-transporting ATPase activity, rotational mechanism"/>
    <property type="evidence" value="ECO:0007669"/>
    <property type="project" value="TreeGrafter"/>
</dbReference>
<dbReference type="InterPro" id="IPR005864">
    <property type="entry name" value="ATP_synth_F0_bsu_bac"/>
</dbReference>
<keyword evidence="19" id="KW-1185">Reference proteome</keyword>
<evidence type="ECO:0000256" key="9">
    <source>
        <dbReference type="ARBA" id="ARBA00023136"/>
    </source>
</evidence>
<evidence type="ECO:0000256" key="15">
    <source>
        <dbReference type="HAMAP-Rule" id="MF_01398"/>
    </source>
</evidence>
<evidence type="ECO:0000313" key="18">
    <source>
        <dbReference type="EMBL" id="OQK16660.1"/>
    </source>
</evidence>
<dbReference type="EMBL" id="LPUF01000001">
    <property type="protein sequence ID" value="OQK16660.1"/>
    <property type="molecule type" value="Genomic_DNA"/>
</dbReference>
<dbReference type="GO" id="GO:0045259">
    <property type="term" value="C:proton-transporting ATP synthase complex"/>
    <property type="evidence" value="ECO:0007669"/>
    <property type="project" value="UniProtKB-KW"/>
</dbReference>
<evidence type="ECO:0000256" key="11">
    <source>
        <dbReference type="ARBA" id="ARBA00025198"/>
    </source>
</evidence>
<comment type="subunit">
    <text evidence="15">F-type ATPases have 2 components, F(1) - the catalytic core - and F(0) - the membrane proton channel. F(1) has five subunits: alpha(3), beta(3), gamma(1), delta(1), epsilon(1). F(0) has three main subunits: a(1), b(2) and c(10-14). The alpha and beta chains form an alternating ring which encloses part of the gamma chain. F(1) is attached to F(0) by a central stalk formed by the gamma and epsilon chains, while a peripheral stalk is formed by the delta and b chains.</text>
</comment>
<keyword evidence="9 15" id="KW-0472">Membrane</keyword>
<evidence type="ECO:0000256" key="17">
    <source>
        <dbReference type="SAM" id="Coils"/>
    </source>
</evidence>
<keyword evidence="2 15" id="KW-0813">Transport</keyword>
<protein>
    <recommendedName>
        <fullName evidence="15">ATP synthase subunit b</fullName>
    </recommendedName>
    <alternativeName>
        <fullName evidence="15">ATP synthase F(0) sector subunit b</fullName>
    </alternativeName>
    <alternativeName>
        <fullName evidence="15">ATPase subunit I</fullName>
    </alternativeName>
    <alternativeName>
        <fullName evidence="15">F-type ATPase subunit b</fullName>
        <shortName evidence="15">F-ATPase subunit b</shortName>
    </alternativeName>
</protein>
<dbReference type="PANTHER" id="PTHR33445:SF1">
    <property type="entry name" value="ATP SYNTHASE SUBUNIT B"/>
    <property type="match status" value="1"/>
</dbReference>
<evidence type="ECO:0000256" key="2">
    <source>
        <dbReference type="ARBA" id="ARBA00022448"/>
    </source>
</evidence>
<evidence type="ECO:0000256" key="14">
    <source>
        <dbReference type="ARBA" id="ARBA00037847"/>
    </source>
</evidence>
<evidence type="ECO:0000256" key="10">
    <source>
        <dbReference type="ARBA" id="ARBA00023310"/>
    </source>
</evidence>
<keyword evidence="6 15" id="KW-0375">Hydrogen ion transport</keyword>
<dbReference type="RefSeq" id="WP_080521284.1">
    <property type="nucleotide sequence ID" value="NZ_LPUF01000001.1"/>
</dbReference>
<evidence type="ECO:0000256" key="16">
    <source>
        <dbReference type="RuleBase" id="RU003848"/>
    </source>
</evidence>
<evidence type="ECO:0000256" key="12">
    <source>
        <dbReference type="ARBA" id="ARBA00025614"/>
    </source>
</evidence>
<dbReference type="NCBIfam" id="TIGR01144">
    <property type="entry name" value="ATP_synt_b"/>
    <property type="match status" value="1"/>
</dbReference>
<proteinExistence type="inferred from homology"/>
<comment type="function">
    <text evidence="12">Component of the F(0) channel, it forms part of the peripheral stalk, linking F(1) to F(0). The b'-subunit is a diverged and duplicated form of b found in plants and photosynthetic bacteria.</text>
</comment>
<feature type="transmembrane region" description="Helical" evidence="15">
    <location>
        <begin position="6"/>
        <end position="26"/>
    </location>
</feature>
<dbReference type="Gene3D" id="1.20.5.620">
    <property type="entry name" value="F1F0 ATP synthase subunit B, membrane domain"/>
    <property type="match status" value="1"/>
</dbReference>
<keyword evidence="5 15" id="KW-0812">Transmembrane</keyword>
<evidence type="ECO:0000256" key="5">
    <source>
        <dbReference type="ARBA" id="ARBA00022692"/>
    </source>
</evidence>
<evidence type="ECO:0000256" key="4">
    <source>
        <dbReference type="ARBA" id="ARBA00022547"/>
    </source>
</evidence>
<keyword evidence="7 15" id="KW-1133">Transmembrane helix</keyword>
<evidence type="ECO:0000256" key="7">
    <source>
        <dbReference type="ARBA" id="ARBA00022989"/>
    </source>
</evidence>
<keyword evidence="10 15" id="KW-0066">ATP synthesis</keyword>
<comment type="subunit">
    <text evidence="13">F-type ATPases have 2 components, F(1) - the catalytic core - and F(0) - the membrane proton channel. F(1) has five subunits: alpha(3), beta(3), gamma(1), delta(1), epsilon(1). F(0) has four main subunits: a(1), b(2) and c(10-14). The alpha and beta chains form an alternating ring which encloses part of the gamma chain. F(1) is attached to F(0) by a central stalk formed by the gamma and epsilon chains, while a peripheral stalk is formed by the delta and b chains.</text>
</comment>
<dbReference type="Pfam" id="PF00430">
    <property type="entry name" value="ATP-synt_B"/>
    <property type="match status" value="1"/>
</dbReference>
<dbReference type="SUPFAM" id="SSF81573">
    <property type="entry name" value="F1F0 ATP synthase subunit B, membrane domain"/>
    <property type="match status" value="1"/>
</dbReference>
<dbReference type="GO" id="GO:0005886">
    <property type="term" value="C:plasma membrane"/>
    <property type="evidence" value="ECO:0007669"/>
    <property type="project" value="UniProtKB-SubCell"/>
</dbReference>
<dbReference type="GO" id="GO:0012505">
    <property type="term" value="C:endomembrane system"/>
    <property type="evidence" value="ECO:0007669"/>
    <property type="project" value="UniProtKB-SubCell"/>
</dbReference>
<dbReference type="InterPro" id="IPR002146">
    <property type="entry name" value="ATP_synth_b/b'su_bac/chlpt"/>
</dbReference>
<dbReference type="InterPro" id="IPR050059">
    <property type="entry name" value="ATP_synthase_B_chain"/>
</dbReference>
<evidence type="ECO:0000256" key="3">
    <source>
        <dbReference type="ARBA" id="ARBA00022475"/>
    </source>
</evidence>
<name>A0A1V8M517_9GAMM</name>
<dbReference type="InterPro" id="IPR028987">
    <property type="entry name" value="ATP_synth_B-like_membr_sf"/>
</dbReference>
<keyword evidence="8 15" id="KW-0406">Ion transport</keyword>
<dbReference type="Proteomes" id="UP000191980">
    <property type="component" value="Unassembled WGS sequence"/>
</dbReference>
<evidence type="ECO:0000256" key="6">
    <source>
        <dbReference type="ARBA" id="ARBA00022781"/>
    </source>
</evidence>
<evidence type="ECO:0000256" key="1">
    <source>
        <dbReference type="ARBA" id="ARBA00005513"/>
    </source>
</evidence>
<dbReference type="STRING" id="1420851.AU255_01775"/>
<dbReference type="HAMAP" id="MF_01398">
    <property type="entry name" value="ATP_synth_b_bprime"/>
    <property type="match status" value="1"/>
</dbReference>
<reference evidence="18 19" key="1">
    <citation type="submission" date="2015-12" db="EMBL/GenBank/DDBJ databases">
        <authorList>
            <person name="Shamseldin A."/>
            <person name="Moawad H."/>
            <person name="Abd El-Rahim W.M."/>
            <person name="Sadowsky M.J."/>
        </authorList>
    </citation>
    <scope>NUCLEOTIDE SEQUENCE [LARGE SCALE GENOMIC DNA]</scope>
    <source>
        <strain evidence="18 19">WF1</strain>
    </source>
</reference>
<evidence type="ECO:0000256" key="8">
    <source>
        <dbReference type="ARBA" id="ARBA00023065"/>
    </source>
</evidence>
<dbReference type="AlphaFoldDB" id="A0A1V8M517"/>
<evidence type="ECO:0000313" key="19">
    <source>
        <dbReference type="Proteomes" id="UP000191980"/>
    </source>
</evidence>
<comment type="caution">
    <text evidence="18">The sequence shown here is derived from an EMBL/GenBank/DDBJ whole genome shotgun (WGS) entry which is preliminary data.</text>
</comment>
<keyword evidence="17" id="KW-0175">Coiled coil</keyword>
<feature type="coiled-coil region" evidence="17">
    <location>
        <begin position="47"/>
        <end position="126"/>
    </location>
</feature>
<evidence type="ECO:0000256" key="13">
    <source>
        <dbReference type="ARBA" id="ARBA00026054"/>
    </source>
</evidence>
<dbReference type="PANTHER" id="PTHR33445">
    <property type="entry name" value="ATP SYNTHASE SUBUNIT B', CHLOROPLASTIC"/>
    <property type="match status" value="1"/>
</dbReference>
<keyword evidence="3 15" id="KW-1003">Cell membrane</keyword>
<dbReference type="OrthoDB" id="9788020at2"/>
<comment type="similarity">
    <text evidence="1 15 16">Belongs to the ATPase B chain family.</text>
</comment>
<keyword evidence="4 15" id="KW-0138">CF(0)</keyword>
<comment type="subcellular location">
    <subcellularLocation>
        <location evidence="15">Cell membrane</location>
        <topology evidence="15">Single-pass membrane protein</topology>
    </subcellularLocation>
    <subcellularLocation>
        <location evidence="14">Endomembrane system</location>
        <topology evidence="14">Single-pass membrane protein</topology>
    </subcellularLocation>
</comment>
<gene>
    <name evidence="15" type="primary">atpF</name>
    <name evidence="18" type="ORF">AU255_01775</name>
</gene>
<organism evidence="18 19">
    <name type="scientific">Methyloprofundus sedimenti</name>
    <dbReference type="NCBI Taxonomy" id="1420851"/>
    <lineage>
        <taxon>Bacteria</taxon>
        <taxon>Pseudomonadati</taxon>
        <taxon>Pseudomonadota</taxon>
        <taxon>Gammaproteobacteria</taxon>
        <taxon>Methylococcales</taxon>
        <taxon>Methylococcaceae</taxon>
        <taxon>Methyloprofundus</taxon>
    </lineage>
</organism>
<accession>A0A1V8M517</accession>